<reference evidence="4" key="1">
    <citation type="submission" date="2015-04" db="EMBL/GenBank/DDBJ databases">
        <authorList>
            <consortium name="Pathogen Informatics"/>
        </authorList>
    </citation>
    <scope>NUCLEOTIDE SEQUENCE [LARGE SCALE GENOMIC DNA]</scope>
    <source>
        <strain evidence="4">8A</strain>
    </source>
</reference>
<protein>
    <recommendedName>
        <fullName evidence="6">WD repeat-containing protein</fullName>
    </recommendedName>
</protein>
<accession>A0A1J1GX57</accession>
<dbReference type="SMART" id="SM00320">
    <property type="entry name" value="WD40"/>
    <property type="match status" value="5"/>
</dbReference>
<evidence type="ECO:0008006" key="6">
    <source>
        <dbReference type="Google" id="ProtNLM"/>
    </source>
</evidence>
<keyword evidence="1" id="KW-0853">WD repeat</keyword>
<dbReference type="Pfam" id="PF00400">
    <property type="entry name" value="WD40"/>
    <property type="match status" value="1"/>
</dbReference>
<dbReference type="GeneID" id="39733251"/>
<dbReference type="RefSeq" id="XP_028529940.1">
    <property type="nucleotide sequence ID" value="XM_028673493.1"/>
</dbReference>
<feature type="coiled-coil region" evidence="3">
    <location>
        <begin position="110"/>
        <end position="193"/>
    </location>
</feature>
<dbReference type="EMBL" id="CVMV01000083">
    <property type="protein sequence ID" value="CRG97137.1"/>
    <property type="molecule type" value="Genomic_DNA"/>
</dbReference>
<dbReference type="InterPro" id="IPR001680">
    <property type="entry name" value="WD40_rpt"/>
</dbReference>
<evidence type="ECO:0000256" key="3">
    <source>
        <dbReference type="SAM" id="Coils"/>
    </source>
</evidence>
<sequence length="786" mass="93183">MKEWKSTIISRLKQRNISQSEKYKDILLSYNSLVEEKNKLLAIIASLSSENIFLVNNKNFSFSHEKSVSNENNSENNLIKCEKSDNYLSPILKKEFLEVIIEKGKNEELILFLKNSLNEKEKLLNILNKENEMLNNTISENEKELFKKKKEVFKLNEIINKNNLEIKFYSKNYKILKNKMELIQKNNEKLLREHEGLRFTYLKLLRQIHEMKNHKKVIDKEYFELRNEMFKKKVENENLLKYLLKCKRKHRKQLKKLEKVCLHMKRSIWRAKYIFLKKKKLRVCLYLNKMNEFHNIKRSLRELWLNYDNFQIYKNNSCKNKTKDDIVVQNVIKNLNNRKSKKINQSFKIINNYYNNSKAIKDKLSVKHYISDSSYFKNKKYNISSNKEDICKDKVNKNNDTFQKVRNFLNVHPGGILCFNISSRNSSNYNTLMEYVNIKEKNKLRKGSIDIYNKIKNLRLSNNTNSFIKNKDMNFYVNNQNFWKNNDKVGYDNLIVTCGMDGKIAFINIEDNQLKCTKIFYILNSKIPAYNVSIHPSQIYTLVSMENNTICLINNEKNKVEYMYYDHKEKITSINFLCNFNNFDKSISSEETKNSLFYSTSLDKTIKIWNIEKNLCVNTINVNEPITSSSPSNYGTNILIGTHNGSIICYDLRVNNKNVINSVLYNKSMFNEEIYGLNYSPNDNLIAVQEINGNMKLLDTNKRDFLHIFETPYYIKKQVPKAYPIFSRDGKKLLCSYAYNMISYDVLNYSYFNILNSDLDEINGTNWNLNDKLLTVHKDGNIAIWQ</sequence>
<dbReference type="SUPFAM" id="SSF50978">
    <property type="entry name" value="WD40 repeat-like"/>
    <property type="match status" value="1"/>
</dbReference>
<dbReference type="InterPro" id="IPR015943">
    <property type="entry name" value="WD40/YVTN_repeat-like_dom_sf"/>
</dbReference>
<comment type="caution">
    <text evidence="4">The sequence shown here is derived from an EMBL/GenBank/DDBJ whole genome shotgun (WGS) entry which is preliminary data.</text>
</comment>
<gene>
    <name evidence="4" type="ORF">PGAL8A_00471800</name>
</gene>
<dbReference type="InterPro" id="IPR036322">
    <property type="entry name" value="WD40_repeat_dom_sf"/>
</dbReference>
<dbReference type="PANTHER" id="PTHR44019:SF8">
    <property type="entry name" value="POC1 CENTRIOLAR PROTEIN HOMOLOG"/>
    <property type="match status" value="1"/>
</dbReference>
<proteinExistence type="predicted"/>
<name>A0A1J1GX57_PLAGA</name>
<dbReference type="OMA" id="YAYNMIS"/>
<evidence type="ECO:0000256" key="2">
    <source>
        <dbReference type="ARBA" id="ARBA00022737"/>
    </source>
</evidence>
<organism evidence="4 5">
    <name type="scientific">Plasmodium gallinaceum</name>
    <dbReference type="NCBI Taxonomy" id="5849"/>
    <lineage>
        <taxon>Eukaryota</taxon>
        <taxon>Sar</taxon>
        <taxon>Alveolata</taxon>
        <taxon>Apicomplexa</taxon>
        <taxon>Aconoidasida</taxon>
        <taxon>Haemosporida</taxon>
        <taxon>Plasmodiidae</taxon>
        <taxon>Plasmodium</taxon>
        <taxon>Plasmodium (Haemamoeba)</taxon>
    </lineage>
</organism>
<evidence type="ECO:0000313" key="4">
    <source>
        <dbReference type="EMBL" id="CRG97137.1"/>
    </source>
</evidence>
<keyword evidence="5" id="KW-1185">Reference proteome</keyword>
<keyword evidence="2" id="KW-0677">Repeat</keyword>
<dbReference type="VEuPathDB" id="PlasmoDB:PGAL8A_00471800"/>
<dbReference type="InterPro" id="IPR050505">
    <property type="entry name" value="WDR55/POC1"/>
</dbReference>
<dbReference type="PANTHER" id="PTHR44019">
    <property type="entry name" value="WD REPEAT-CONTAINING PROTEIN 55"/>
    <property type="match status" value="1"/>
</dbReference>
<dbReference type="AlphaFoldDB" id="A0A1J1GX57"/>
<dbReference type="OrthoDB" id="27537at2759"/>
<evidence type="ECO:0000256" key="1">
    <source>
        <dbReference type="ARBA" id="ARBA00022574"/>
    </source>
</evidence>
<keyword evidence="3" id="KW-0175">Coiled coil</keyword>
<dbReference type="Gene3D" id="2.130.10.10">
    <property type="entry name" value="YVTN repeat-like/Quinoprotein amine dehydrogenase"/>
    <property type="match status" value="1"/>
</dbReference>
<evidence type="ECO:0000313" key="5">
    <source>
        <dbReference type="Proteomes" id="UP000220797"/>
    </source>
</evidence>
<dbReference type="Proteomes" id="UP000220797">
    <property type="component" value="Unassembled WGS sequence"/>
</dbReference>